<comment type="caution">
    <text evidence="1">The sequence shown here is derived from an EMBL/GenBank/DDBJ whole genome shotgun (WGS) entry which is preliminary data.</text>
</comment>
<dbReference type="InterPro" id="IPR021508">
    <property type="entry name" value="Gp17-like"/>
</dbReference>
<sequence length="135" mass="15150">MNEAMKQLQTALVSALKADSELTASIGTNRVFDSPGKGLRPPYIVVGRHDCQRQLAQDLFISSHVLDWHIWLDKPHRCEGFDIAARLWTALEAVTIVGGNMKLIQTAHTRTESTIVPSNGWTRVLVQTQFRIENN</sequence>
<dbReference type="InterPro" id="IPR053745">
    <property type="entry name" value="Viral_Tail_Comp_sf"/>
</dbReference>
<dbReference type="EMBL" id="BSNI01000002">
    <property type="protein sequence ID" value="GLQ17946.1"/>
    <property type="molecule type" value="Genomic_DNA"/>
</dbReference>
<organism evidence="1 2">
    <name type="scientific">Maritalea porphyrae</name>
    <dbReference type="NCBI Taxonomy" id="880732"/>
    <lineage>
        <taxon>Bacteria</taxon>
        <taxon>Pseudomonadati</taxon>
        <taxon>Pseudomonadota</taxon>
        <taxon>Alphaproteobacteria</taxon>
        <taxon>Hyphomicrobiales</taxon>
        <taxon>Devosiaceae</taxon>
        <taxon>Maritalea</taxon>
    </lineage>
</organism>
<proteinExistence type="predicted"/>
<keyword evidence="2" id="KW-1185">Reference proteome</keyword>
<dbReference type="Pfam" id="PF11367">
    <property type="entry name" value="Tail_completion_gp17"/>
    <property type="match status" value="1"/>
</dbReference>
<evidence type="ECO:0000313" key="1">
    <source>
        <dbReference type="EMBL" id="GLQ17946.1"/>
    </source>
</evidence>
<evidence type="ECO:0000313" key="2">
    <source>
        <dbReference type="Proteomes" id="UP001161405"/>
    </source>
</evidence>
<evidence type="ECO:0008006" key="3">
    <source>
        <dbReference type="Google" id="ProtNLM"/>
    </source>
</evidence>
<gene>
    <name evidence="1" type="ORF">GCM10007879_21950</name>
</gene>
<dbReference type="Gene3D" id="3.30.2000.30">
    <property type="match status" value="1"/>
</dbReference>
<reference evidence="1" key="2">
    <citation type="submission" date="2023-01" db="EMBL/GenBank/DDBJ databases">
        <title>Draft genome sequence of Maritalea porphyrae strain NBRC 107169.</title>
        <authorList>
            <person name="Sun Q."/>
            <person name="Mori K."/>
        </authorList>
    </citation>
    <scope>NUCLEOTIDE SEQUENCE</scope>
    <source>
        <strain evidence="1">NBRC 107169</strain>
    </source>
</reference>
<accession>A0ABQ5UU70</accession>
<protein>
    <recommendedName>
        <fullName evidence="3">DUF3168 domain-containing protein</fullName>
    </recommendedName>
</protein>
<reference evidence="1" key="1">
    <citation type="journal article" date="2014" name="Int. J. Syst. Evol. Microbiol.">
        <title>Complete genome of a new Firmicutes species belonging to the dominant human colonic microbiota ('Ruminococcus bicirculans') reveals two chromosomes and a selective capacity to utilize plant glucans.</title>
        <authorList>
            <consortium name="NISC Comparative Sequencing Program"/>
            <person name="Wegmann U."/>
            <person name="Louis P."/>
            <person name="Goesmann A."/>
            <person name="Henrissat B."/>
            <person name="Duncan S.H."/>
            <person name="Flint H.J."/>
        </authorList>
    </citation>
    <scope>NUCLEOTIDE SEQUENCE</scope>
    <source>
        <strain evidence="1">NBRC 107169</strain>
    </source>
</reference>
<dbReference type="Proteomes" id="UP001161405">
    <property type="component" value="Unassembled WGS sequence"/>
</dbReference>
<name>A0ABQ5UU70_9HYPH</name>